<evidence type="ECO:0008006" key="2">
    <source>
        <dbReference type="Google" id="ProtNLM"/>
    </source>
</evidence>
<name>A0AAU7EQL5_9PSED</name>
<dbReference type="AlphaFoldDB" id="A0AAU7EQL5"/>
<accession>A0AAU7EQL5</accession>
<proteinExistence type="predicted"/>
<reference evidence="1" key="1">
    <citation type="submission" date="2024-05" db="EMBL/GenBank/DDBJ databases">
        <title>Draft genome sequence of Pseudomonas iranensis M7D1.</title>
        <authorList>
            <person name="Miller S.L."/>
            <person name="Nsubuga A."/>
            <person name="Lu N."/>
            <person name="King J."/>
            <person name="Shears P."/>
            <person name="Lawson P.A."/>
        </authorList>
    </citation>
    <scope>NUCLEOTIDE SEQUENCE</scope>
    <source>
        <strain evidence="1">M7D1</strain>
    </source>
</reference>
<dbReference type="EMBL" id="CP157354">
    <property type="protein sequence ID" value="XBL94574.1"/>
    <property type="molecule type" value="Genomic_DNA"/>
</dbReference>
<protein>
    <recommendedName>
        <fullName evidence="2">Glycosyltransferase RgtA/B/C/D-like domain-containing protein</fullName>
    </recommendedName>
</protein>
<gene>
    <name evidence="1" type="ORF">ABHN08_18050</name>
</gene>
<evidence type="ECO:0000313" key="1">
    <source>
        <dbReference type="EMBL" id="XBL94574.1"/>
    </source>
</evidence>
<organism evidence="1">
    <name type="scientific">Pseudomonas iranensis</name>
    <dbReference type="NCBI Taxonomy" id="2745503"/>
    <lineage>
        <taxon>Bacteria</taxon>
        <taxon>Pseudomonadati</taxon>
        <taxon>Pseudomonadota</taxon>
        <taxon>Gammaproteobacteria</taxon>
        <taxon>Pseudomonadales</taxon>
        <taxon>Pseudomonadaceae</taxon>
        <taxon>Pseudomonas</taxon>
    </lineage>
</organism>
<sequence>MSQLNVENFYRNSRINTSDMRIAILVFFVPTGLLLLSTLVMNSGVMIYTLDDPYIHMKMARNIWNGHYGINLHEYSAPSSSIIWPFLLAPFSYLGSVFFYVPLALNAVFAFLTFLLIFNLLKSLGCKYAALITFAIFCSFNLYGLVYNGMEHSLQVALTAFIAASIVRREYLQEEKITNFTYFAIFLLPLVRYEGLAVSLPTLIYLLINVERKKPLFCAIAILLALVSFSFFLNSLGLGWLPSSVLAKSDINDMASLGLHVLTQYGQWGWVVYTVLMVCAFFAGNKSVIWLLLSVTLLHMVFGKSGWYGRYEIYWLVFVAMLILAICSTQLVGRGMVLVFSCLPVAFTGLVYVTLSTPWASANIYNQQYMMSMIVGRLNEAVAVNDLGLVSLATDNYILDLAGLASYEALLLRRKQKDSLWIGGLMKRHNVKYAFIYEEWFAGRPANFLKVAILKLAVPNITSAESSVSLYAVDSASADKLKVVLAEFRKAYPSRQFELIYVQ</sequence>